<proteinExistence type="predicted"/>
<name>A0A556MQ56_9FLAO</name>
<protein>
    <submittedName>
        <fullName evidence="2">Lmo0937 family membrane protein</fullName>
    </submittedName>
</protein>
<dbReference type="EMBL" id="VLPL01000006">
    <property type="protein sequence ID" value="TSJ42073.1"/>
    <property type="molecule type" value="Genomic_DNA"/>
</dbReference>
<comment type="caution">
    <text evidence="2">The sequence shown here is derived from an EMBL/GenBank/DDBJ whole genome shotgun (WGS) entry which is preliminary data.</text>
</comment>
<dbReference type="OrthoDB" id="9940642at2"/>
<accession>A0A556MQ56</accession>
<reference evidence="2 3" key="1">
    <citation type="submission" date="2019-07" db="EMBL/GenBank/DDBJ databases">
        <authorList>
            <person name="Huq M.A."/>
        </authorList>
    </citation>
    <scope>NUCLEOTIDE SEQUENCE [LARGE SCALE GENOMIC DNA]</scope>
    <source>
        <strain evidence="2 3">MAH-3</strain>
    </source>
</reference>
<keyword evidence="3" id="KW-1185">Reference proteome</keyword>
<dbReference type="InterPro" id="IPR043727">
    <property type="entry name" value="Lmo0937-like"/>
</dbReference>
<dbReference type="RefSeq" id="WP_144333704.1">
    <property type="nucleotide sequence ID" value="NZ_VLPL01000006.1"/>
</dbReference>
<organism evidence="2 3">
    <name type="scientific">Fluviicola chungangensis</name>
    <dbReference type="NCBI Taxonomy" id="2597671"/>
    <lineage>
        <taxon>Bacteria</taxon>
        <taxon>Pseudomonadati</taxon>
        <taxon>Bacteroidota</taxon>
        <taxon>Flavobacteriia</taxon>
        <taxon>Flavobacteriales</taxon>
        <taxon>Crocinitomicaceae</taxon>
        <taxon>Fluviicola</taxon>
    </lineage>
</organism>
<keyword evidence="1" id="KW-0472">Membrane</keyword>
<evidence type="ECO:0000256" key="1">
    <source>
        <dbReference type="SAM" id="Phobius"/>
    </source>
</evidence>
<keyword evidence="1" id="KW-1133">Transmembrane helix</keyword>
<evidence type="ECO:0000313" key="2">
    <source>
        <dbReference type="EMBL" id="TSJ42073.1"/>
    </source>
</evidence>
<dbReference type="AlphaFoldDB" id="A0A556MQ56"/>
<dbReference type="NCBIfam" id="NF033488">
    <property type="entry name" value="lmo0937_fam_TM"/>
    <property type="match status" value="1"/>
</dbReference>
<keyword evidence="1" id="KW-0812">Transmembrane</keyword>
<feature type="transmembrane region" description="Helical" evidence="1">
    <location>
        <begin position="27"/>
        <end position="45"/>
    </location>
</feature>
<evidence type="ECO:0000313" key="3">
    <source>
        <dbReference type="Proteomes" id="UP000316008"/>
    </source>
</evidence>
<dbReference type="Proteomes" id="UP000316008">
    <property type="component" value="Unassembled WGS sequence"/>
</dbReference>
<gene>
    <name evidence="2" type="ORF">FO442_13380</name>
</gene>
<sequence length="50" mass="5467">MRVVISTLSILVGMGWSIGYFKFEEGGSFHLALVVAVLALVMQWLPSSKP</sequence>